<dbReference type="AlphaFoldDB" id="A0A4U0YK60"/>
<keyword evidence="8" id="KW-0723">Serine/threonine-protein kinase</keyword>
<dbReference type="Pfam" id="PF00069">
    <property type="entry name" value="Pkinase"/>
    <property type="match status" value="1"/>
</dbReference>
<sequence>MTTTEKEIPSSKLTRLARAEVESPTPPKAAGGNADVLPQVLCKRYRIERLLGVGGMGAVYRAKDLLRAHFGDPEPWVALKALNESFLEYPDANALLYSEYALTNRLHHAHIVRLHDFAIDRPSQRAFITMELLKGPTLDQLIEAHPAGLPWQQLQDIALPLLQALVCSHSHGVLHGDLKPSNVILTEDGVRLFDFGLGQAMDGLLPGLPRLSRKRIAAWTPRYAALELINGEPLTASADVYAMACILYELSGGLHPFSRLTAQQAKDMQQDQSLQRPANLPVHCWPALRNALSFDRQHRTMDAAGLLKVFSTAQPNRFVGLLRNYLSGRSGRASASAINGTRGMTG</sequence>
<dbReference type="GO" id="GO:0004674">
    <property type="term" value="F:protein serine/threonine kinase activity"/>
    <property type="evidence" value="ECO:0007669"/>
    <property type="project" value="UniProtKB-KW"/>
</dbReference>
<comment type="caution">
    <text evidence="8">The sequence shown here is derived from an EMBL/GenBank/DDBJ whole genome shotgun (WGS) entry which is preliminary data.</text>
</comment>
<keyword evidence="1" id="KW-0808">Transferase</keyword>
<dbReference type="Gene3D" id="1.10.510.10">
    <property type="entry name" value="Transferase(Phosphotransferase) domain 1"/>
    <property type="match status" value="1"/>
</dbReference>
<evidence type="ECO:0000259" key="7">
    <source>
        <dbReference type="PROSITE" id="PS50011"/>
    </source>
</evidence>
<feature type="region of interest" description="Disordered" evidence="6">
    <location>
        <begin position="1"/>
        <end position="33"/>
    </location>
</feature>
<dbReference type="InterPro" id="IPR000719">
    <property type="entry name" value="Prot_kinase_dom"/>
</dbReference>
<dbReference type="PROSITE" id="PS00107">
    <property type="entry name" value="PROTEIN_KINASE_ATP"/>
    <property type="match status" value="1"/>
</dbReference>
<reference evidence="8 9" key="1">
    <citation type="submission" date="2019-04" db="EMBL/GenBank/DDBJ databases">
        <title>Crypto-aerobic microbial life in anoxic (sulfidic) marine sediments.</title>
        <authorList>
            <person name="Bhattacharya S."/>
            <person name="Roy C."/>
            <person name="Mondal N."/>
            <person name="Sarkar J."/>
            <person name="Mandal S."/>
            <person name="Rameez M.J."/>
            <person name="Ghosh W."/>
        </authorList>
    </citation>
    <scope>NUCLEOTIDE SEQUENCE [LARGE SCALE GENOMIC DNA]</scope>
    <source>
        <strain evidence="8 9">SBBB</strain>
    </source>
</reference>
<evidence type="ECO:0000256" key="4">
    <source>
        <dbReference type="ARBA" id="ARBA00022840"/>
    </source>
</evidence>
<dbReference type="EMBL" id="SWAV01000002">
    <property type="protein sequence ID" value="TKA92542.1"/>
    <property type="molecule type" value="Genomic_DNA"/>
</dbReference>
<evidence type="ECO:0000256" key="2">
    <source>
        <dbReference type="ARBA" id="ARBA00022741"/>
    </source>
</evidence>
<evidence type="ECO:0000256" key="1">
    <source>
        <dbReference type="ARBA" id="ARBA00022679"/>
    </source>
</evidence>
<dbReference type="InterPro" id="IPR017441">
    <property type="entry name" value="Protein_kinase_ATP_BS"/>
</dbReference>
<dbReference type="Gene3D" id="3.30.200.20">
    <property type="entry name" value="Phosphorylase Kinase, domain 1"/>
    <property type="match status" value="1"/>
</dbReference>
<dbReference type="Proteomes" id="UP000305198">
    <property type="component" value="Unassembled WGS sequence"/>
</dbReference>
<keyword evidence="2 5" id="KW-0547">Nucleotide-binding</keyword>
<feature type="binding site" evidence="5">
    <location>
        <position position="80"/>
    </location>
    <ligand>
        <name>ATP</name>
        <dbReference type="ChEBI" id="CHEBI:30616"/>
    </ligand>
</feature>
<organism evidence="8 9">
    <name type="scientific">Halopseudomonas bauzanensis</name>
    <dbReference type="NCBI Taxonomy" id="653930"/>
    <lineage>
        <taxon>Bacteria</taxon>
        <taxon>Pseudomonadati</taxon>
        <taxon>Pseudomonadota</taxon>
        <taxon>Gammaproteobacteria</taxon>
        <taxon>Pseudomonadales</taxon>
        <taxon>Pseudomonadaceae</taxon>
        <taxon>Halopseudomonas</taxon>
    </lineage>
</organism>
<dbReference type="InterPro" id="IPR011009">
    <property type="entry name" value="Kinase-like_dom_sf"/>
</dbReference>
<dbReference type="PANTHER" id="PTHR43289">
    <property type="entry name" value="MITOGEN-ACTIVATED PROTEIN KINASE KINASE KINASE 20-RELATED"/>
    <property type="match status" value="1"/>
</dbReference>
<keyword evidence="4 5" id="KW-0067">ATP-binding</keyword>
<dbReference type="PROSITE" id="PS50011">
    <property type="entry name" value="PROTEIN_KINASE_DOM"/>
    <property type="match status" value="1"/>
</dbReference>
<evidence type="ECO:0000256" key="3">
    <source>
        <dbReference type="ARBA" id="ARBA00022777"/>
    </source>
</evidence>
<protein>
    <submittedName>
        <fullName evidence="8">Serine/threonine protein kinase</fullName>
    </submittedName>
</protein>
<name>A0A4U0YK60_9GAMM</name>
<dbReference type="InterPro" id="IPR008271">
    <property type="entry name" value="Ser/Thr_kinase_AS"/>
</dbReference>
<feature type="domain" description="Protein kinase" evidence="7">
    <location>
        <begin position="45"/>
        <end position="319"/>
    </location>
</feature>
<evidence type="ECO:0000313" key="9">
    <source>
        <dbReference type="Proteomes" id="UP000305198"/>
    </source>
</evidence>
<keyword evidence="3 8" id="KW-0418">Kinase</keyword>
<dbReference type="PANTHER" id="PTHR43289:SF6">
    <property type="entry name" value="SERINE_THREONINE-PROTEIN KINASE NEKL-3"/>
    <property type="match status" value="1"/>
</dbReference>
<proteinExistence type="predicted"/>
<gene>
    <name evidence="8" type="ORF">FA869_09200</name>
</gene>
<dbReference type="GO" id="GO:0005524">
    <property type="term" value="F:ATP binding"/>
    <property type="evidence" value="ECO:0007669"/>
    <property type="project" value="UniProtKB-UniRule"/>
</dbReference>
<dbReference type="SMART" id="SM00220">
    <property type="entry name" value="S_TKc"/>
    <property type="match status" value="1"/>
</dbReference>
<dbReference type="PROSITE" id="PS00108">
    <property type="entry name" value="PROTEIN_KINASE_ST"/>
    <property type="match status" value="1"/>
</dbReference>
<evidence type="ECO:0000256" key="6">
    <source>
        <dbReference type="SAM" id="MobiDB-lite"/>
    </source>
</evidence>
<evidence type="ECO:0000256" key="5">
    <source>
        <dbReference type="PROSITE-ProRule" id="PRU10141"/>
    </source>
</evidence>
<evidence type="ECO:0000313" key="8">
    <source>
        <dbReference type="EMBL" id="TKA92542.1"/>
    </source>
</evidence>
<dbReference type="CDD" id="cd14014">
    <property type="entry name" value="STKc_PknB_like"/>
    <property type="match status" value="1"/>
</dbReference>
<dbReference type="SUPFAM" id="SSF56112">
    <property type="entry name" value="Protein kinase-like (PK-like)"/>
    <property type="match status" value="1"/>
</dbReference>
<accession>A0A4U0YK60</accession>
<dbReference type="RefSeq" id="WP_136869353.1">
    <property type="nucleotide sequence ID" value="NZ_SWAV01000002.1"/>
</dbReference>